<evidence type="ECO:0000313" key="15">
    <source>
        <dbReference type="EMBL" id="CAA9431352.1"/>
    </source>
</evidence>
<evidence type="ECO:0000256" key="12">
    <source>
        <dbReference type="PIRSR" id="PIRSR001461-1"/>
    </source>
</evidence>
<dbReference type="GO" id="GO:0006098">
    <property type="term" value="P:pentose-phosphate shunt"/>
    <property type="evidence" value="ECO:0007669"/>
    <property type="project" value="UniProtKB-UniRule"/>
</dbReference>
<dbReference type="NCBIfam" id="TIGR01163">
    <property type="entry name" value="rpe"/>
    <property type="match status" value="1"/>
</dbReference>
<dbReference type="EC" id="5.1.3.1" evidence="7 10"/>
<evidence type="ECO:0000256" key="7">
    <source>
        <dbReference type="ARBA" id="ARBA00013188"/>
    </source>
</evidence>
<dbReference type="InterPro" id="IPR026019">
    <property type="entry name" value="Ribul_P_3_epim"/>
</dbReference>
<sequence length="228" mass="24307">MGFFERVGDRVVGAPSILAADFANLAEEVRRAQDGGAELVHFDVMDNHFVPNLTVGPAVAASLVRATSLPVDAHLQVERPDSLIPAFVEAGVASISVQPEVTVHLHRTLNAIRAAGLEAGAALNPTTSPEILEWALPYLDYVNVMSVNPGFGGQEFIPQMAEKVCRLHEMTDVPIQVDGGITEKTAPLMVEAGARVLVAGSAVYRGDPATEMRKVIEAGRRAAERHNA</sequence>
<evidence type="ECO:0000256" key="9">
    <source>
        <dbReference type="ARBA" id="ARBA00023235"/>
    </source>
</evidence>
<dbReference type="InterPro" id="IPR013785">
    <property type="entry name" value="Aldolase_TIM"/>
</dbReference>
<dbReference type="PANTHER" id="PTHR11749">
    <property type="entry name" value="RIBULOSE-5-PHOSPHATE-3-EPIMERASE"/>
    <property type="match status" value="1"/>
</dbReference>
<comment type="cofactor">
    <cofactor evidence="3">
        <name>Co(2+)</name>
        <dbReference type="ChEBI" id="CHEBI:48828"/>
    </cofactor>
</comment>
<feature type="active site" description="Proton acceptor" evidence="10 12">
    <location>
        <position position="43"/>
    </location>
</feature>
<comment type="pathway">
    <text evidence="10">Carbohydrate degradation.</text>
</comment>
<organism evidence="15">
    <name type="scientific">uncultured Rubrobacteraceae bacterium</name>
    <dbReference type="NCBI Taxonomy" id="349277"/>
    <lineage>
        <taxon>Bacteria</taxon>
        <taxon>Bacillati</taxon>
        <taxon>Actinomycetota</taxon>
        <taxon>Rubrobacteria</taxon>
        <taxon>Rubrobacterales</taxon>
        <taxon>Rubrobacteraceae</taxon>
        <taxon>environmental samples</taxon>
    </lineage>
</organism>
<evidence type="ECO:0000256" key="13">
    <source>
        <dbReference type="PIRSR" id="PIRSR001461-2"/>
    </source>
</evidence>
<proteinExistence type="inferred from homology"/>
<dbReference type="CDD" id="cd00429">
    <property type="entry name" value="RPE"/>
    <property type="match status" value="1"/>
</dbReference>
<feature type="binding site" evidence="10">
    <location>
        <begin position="178"/>
        <end position="180"/>
    </location>
    <ligand>
        <name>substrate</name>
    </ligand>
</feature>
<dbReference type="SUPFAM" id="SSF51366">
    <property type="entry name" value="Ribulose-phoshate binding barrel"/>
    <property type="match status" value="1"/>
</dbReference>
<evidence type="ECO:0000256" key="3">
    <source>
        <dbReference type="ARBA" id="ARBA00001941"/>
    </source>
</evidence>
<comment type="catalytic activity">
    <reaction evidence="1 10 11">
        <text>D-ribulose 5-phosphate = D-xylulose 5-phosphate</text>
        <dbReference type="Rhea" id="RHEA:13677"/>
        <dbReference type="ChEBI" id="CHEBI:57737"/>
        <dbReference type="ChEBI" id="CHEBI:58121"/>
        <dbReference type="EC" id="5.1.3.1"/>
    </reaction>
</comment>
<dbReference type="HAMAP" id="MF_02227">
    <property type="entry name" value="RPE"/>
    <property type="match status" value="1"/>
</dbReference>
<evidence type="ECO:0000256" key="1">
    <source>
        <dbReference type="ARBA" id="ARBA00001782"/>
    </source>
</evidence>
<dbReference type="Pfam" id="PF00834">
    <property type="entry name" value="Ribul_P_3_epim"/>
    <property type="match status" value="1"/>
</dbReference>
<comment type="cofactor">
    <cofactor evidence="10 13">
        <name>a divalent metal cation</name>
        <dbReference type="ChEBI" id="CHEBI:60240"/>
    </cofactor>
    <text evidence="10 13">Binds 1 divalent metal cation per subunit.</text>
</comment>
<dbReference type="PROSITE" id="PS01085">
    <property type="entry name" value="RIBUL_P_3_EPIMER_1"/>
    <property type="match status" value="1"/>
</dbReference>
<evidence type="ECO:0000256" key="4">
    <source>
        <dbReference type="ARBA" id="ARBA00001947"/>
    </source>
</evidence>
<protein>
    <recommendedName>
        <fullName evidence="7 10">Ribulose-phosphate 3-epimerase</fullName>
        <ecNumber evidence="7 10">5.1.3.1</ecNumber>
    </recommendedName>
</protein>
<feature type="binding site" evidence="10 14">
    <location>
        <begin position="150"/>
        <end position="153"/>
    </location>
    <ligand>
        <name>substrate</name>
    </ligand>
</feature>
<dbReference type="GO" id="GO:0004750">
    <property type="term" value="F:D-ribulose-phosphate 3-epimerase activity"/>
    <property type="evidence" value="ECO:0007669"/>
    <property type="project" value="UniProtKB-UniRule"/>
</dbReference>
<comment type="similarity">
    <text evidence="6 10 11">Belongs to the ribulose-phosphate 3-epimerase family.</text>
</comment>
<evidence type="ECO:0000256" key="6">
    <source>
        <dbReference type="ARBA" id="ARBA00009541"/>
    </source>
</evidence>
<dbReference type="EMBL" id="CADCVC010000050">
    <property type="protein sequence ID" value="CAA9431352.1"/>
    <property type="molecule type" value="Genomic_DNA"/>
</dbReference>
<keyword evidence="9 10" id="KW-0413">Isomerase</keyword>
<evidence type="ECO:0000256" key="14">
    <source>
        <dbReference type="PIRSR" id="PIRSR001461-3"/>
    </source>
</evidence>
<dbReference type="GO" id="GO:0046872">
    <property type="term" value="F:metal ion binding"/>
    <property type="evidence" value="ECO:0007669"/>
    <property type="project" value="UniProtKB-UniRule"/>
</dbReference>
<dbReference type="NCBIfam" id="NF004076">
    <property type="entry name" value="PRK05581.1-4"/>
    <property type="match status" value="1"/>
</dbReference>
<dbReference type="InterPro" id="IPR000056">
    <property type="entry name" value="Ribul_P_3_epim-like"/>
</dbReference>
<comment type="function">
    <text evidence="10">Catalyzes the reversible epimerization of D-ribulose 5-phosphate to D-xylulose 5-phosphate.</text>
</comment>
<comment type="cofactor">
    <cofactor evidence="2">
        <name>Mn(2+)</name>
        <dbReference type="ChEBI" id="CHEBI:29035"/>
    </cofactor>
</comment>
<name>A0A6J4Q2N5_9ACTN</name>
<comment type="cofactor">
    <cofactor evidence="4">
        <name>Zn(2+)</name>
        <dbReference type="ChEBI" id="CHEBI:29105"/>
    </cofactor>
</comment>
<evidence type="ECO:0000256" key="10">
    <source>
        <dbReference type="HAMAP-Rule" id="MF_02227"/>
    </source>
</evidence>
<dbReference type="FunFam" id="3.20.20.70:FF:000004">
    <property type="entry name" value="Ribulose-phosphate 3-epimerase"/>
    <property type="match status" value="1"/>
</dbReference>
<feature type="binding site" evidence="14">
    <location>
        <position position="180"/>
    </location>
    <ligand>
        <name>substrate</name>
    </ligand>
</feature>
<dbReference type="AlphaFoldDB" id="A0A6J4Q2N5"/>
<dbReference type="InterPro" id="IPR011060">
    <property type="entry name" value="RibuloseP-bd_barrel"/>
</dbReference>
<feature type="binding site" evidence="10 13">
    <location>
        <position position="178"/>
    </location>
    <ligand>
        <name>a divalent metal cation</name>
        <dbReference type="ChEBI" id="CHEBI:60240"/>
    </ligand>
</feature>
<gene>
    <name evidence="10" type="primary">rpe</name>
    <name evidence="15" type="ORF">AVDCRST_MAG80-608</name>
</gene>
<keyword evidence="13" id="KW-0464">Manganese</keyword>
<feature type="binding site" evidence="10 13">
    <location>
        <position position="41"/>
    </location>
    <ligand>
        <name>a divalent metal cation</name>
        <dbReference type="ChEBI" id="CHEBI:60240"/>
    </ligand>
</feature>
<feature type="binding site" evidence="10 14">
    <location>
        <begin position="200"/>
        <end position="201"/>
    </location>
    <ligand>
        <name>substrate</name>
    </ligand>
</feature>
<keyword evidence="8 10" id="KW-0479">Metal-binding</keyword>
<evidence type="ECO:0000256" key="11">
    <source>
        <dbReference type="PIRNR" id="PIRNR001461"/>
    </source>
</evidence>
<accession>A0A6J4Q2N5</accession>
<keyword evidence="13" id="KW-0862">Zinc</keyword>
<comment type="cofactor">
    <cofactor evidence="5">
        <name>Fe(2+)</name>
        <dbReference type="ChEBI" id="CHEBI:29033"/>
    </cofactor>
</comment>
<dbReference type="PROSITE" id="PS01086">
    <property type="entry name" value="RIBUL_P_3_EPIMER_2"/>
    <property type="match status" value="1"/>
</dbReference>
<reference evidence="15" key="1">
    <citation type="submission" date="2020-02" db="EMBL/GenBank/DDBJ databases">
        <authorList>
            <person name="Meier V. D."/>
        </authorList>
    </citation>
    <scope>NUCLEOTIDE SEQUENCE</scope>
    <source>
        <strain evidence="15">AVDCRST_MAG80</strain>
    </source>
</reference>
<feature type="binding site" evidence="10 14">
    <location>
        <position position="16"/>
    </location>
    <ligand>
        <name>substrate</name>
    </ligand>
</feature>
<dbReference type="Gene3D" id="3.20.20.70">
    <property type="entry name" value="Aldolase class I"/>
    <property type="match status" value="1"/>
</dbReference>
<feature type="binding site" evidence="10 14">
    <location>
        <position position="74"/>
    </location>
    <ligand>
        <name>substrate</name>
    </ligand>
</feature>
<dbReference type="PIRSF" id="PIRSF001461">
    <property type="entry name" value="RPE"/>
    <property type="match status" value="1"/>
</dbReference>
<feature type="binding site" evidence="10 13">
    <location>
        <position position="43"/>
    </location>
    <ligand>
        <name>a divalent metal cation</name>
        <dbReference type="ChEBI" id="CHEBI:60240"/>
    </ligand>
</feature>
<evidence type="ECO:0000256" key="8">
    <source>
        <dbReference type="ARBA" id="ARBA00022723"/>
    </source>
</evidence>
<dbReference type="GO" id="GO:0005737">
    <property type="term" value="C:cytoplasm"/>
    <property type="evidence" value="ECO:0007669"/>
    <property type="project" value="UniProtKB-ARBA"/>
</dbReference>
<dbReference type="GO" id="GO:0019323">
    <property type="term" value="P:pentose catabolic process"/>
    <property type="evidence" value="ECO:0007669"/>
    <property type="project" value="UniProtKB-UniRule"/>
</dbReference>
<evidence type="ECO:0000256" key="5">
    <source>
        <dbReference type="ARBA" id="ARBA00001954"/>
    </source>
</evidence>
<evidence type="ECO:0000256" key="2">
    <source>
        <dbReference type="ARBA" id="ARBA00001936"/>
    </source>
</evidence>
<keyword evidence="10 11" id="KW-0119">Carbohydrate metabolism</keyword>
<feature type="binding site" evidence="10 13">
    <location>
        <position position="74"/>
    </location>
    <ligand>
        <name>a divalent metal cation</name>
        <dbReference type="ChEBI" id="CHEBI:60240"/>
    </ligand>
</feature>
<keyword evidence="13" id="KW-0170">Cobalt</keyword>
<feature type="active site" description="Proton donor" evidence="10 12">
    <location>
        <position position="178"/>
    </location>
</feature>